<dbReference type="InterPro" id="IPR016185">
    <property type="entry name" value="PreATP-grasp_dom_sf"/>
</dbReference>
<gene>
    <name evidence="7" type="ORF">CQA54_08495</name>
</gene>
<keyword evidence="1" id="KW-0436">Ligase</keyword>
<keyword evidence="5" id="KW-0460">Magnesium</keyword>
<accession>A0A3D8IMI1</accession>
<dbReference type="Pfam" id="PF03738">
    <property type="entry name" value="GSP_synth"/>
    <property type="match status" value="1"/>
</dbReference>
<keyword evidence="8" id="KW-1185">Reference proteome</keyword>
<evidence type="ECO:0000313" key="8">
    <source>
        <dbReference type="Proteomes" id="UP000256514"/>
    </source>
</evidence>
<evidence type="ECO:0000259" key="6">
    <source>
        <dbReference type="Pfam" id="PF03738"/>
    </source>
</evidence>
<dbReference type="EMBL" id="NXLT01000011">
    <property type="protein sequence ID" value="RDU65854.1"/>
    <property type="molecule type" value="Genomic_DNA"/>
</dbReference>
<dbReference type="GO" id="GO:0046872">
    <property type="term" value="F:metal ion binding"/>
    <property type="evidence" value="ECO:0007669"/>
    <property type="project" value="UniProtKB-KW"/>
</dbReference>
<name>A0A3D8IMI1_9HELI</name>
<dbReference type="RefSeq" id="WP_115571655.1">
    <property type="nucleotide sequence ID" value="NZ_NXLT01000011.1"/>
</dbReference>
<dbReference type="Proteomes" id="UP000256514">
    <property type="component" value="Unassembled WGS sequence"/>
</dbReference>
<keyword evidence="2" id="KW-0479">Metal-binding</keyword>
<evidence type="ECO:0000256" key="1">
    <source>
        <dbReference type="ARBA" id="ARBA00022598"/>
    </source>
</evidence>
<keyword evidence="3" id="KW-0547">Nucleotide-binding</keyword>
<organism evidence="7 8">
    <name type="scientific">Helicobacter equorum</name>
    <dbReference type="NCBI Taxonomy" id="361872"/>
    <lineage>
        <taxon>Bacteria</taxon>
        <taxon>Pseudomonadati</taxon>
        <taxon>Campylobacterota</taxon>
        <taxon>Epsilonproteobacteria</taxon>
        <taxon>Campylobacterales</taxon>
        <taxon>Helicobacteraceae</taxon>
        <taxon>Helicobacter</taxon>
    </lineage>
</organism>
<comment type="caution">
    <text evidence="7">The sequence shown here is derived from an EMBL/GenBank/DDBJ whole genome shotgun (WGS) entry which is preliminary data.</text>
</comment>
<protein>
    <submittedName>
        <fullName evidence="7">Glutathionylspermidine synthase</fullName>
    </submittedName>
</protein>
<reference evidence="7 8" key="1">
    <citation type="submission" date="2018-04" db="EMBL/GenBank/DDBJ databases">
        <title>Novel Campyloabacter and Helicobacter Species and Strains.</title>
        <authorList>
            <person name="Mannion A.J."/>
            <person name="Shen Z."/>
            <person name="Fox J.G."/>
        </authorList>
    </citation>
    <scope>NUCLEOTIDE SEQUENCE [LARGE SCALE GENOMIC DNA]</scope>
    <source>
        <strain evidence="7 8">MIT 12-6600</strain>
    </source>
</reference>
<dbReference type="AlphaFoldDB" id="A0A3D8IMI1"/>
<evidence type="ECO:0000256" key="3">
    <source>
        <dbReference type="ARBA" id="ARBA00022741"/>
    </source>
</evidence>
<keyword evidence="4" id="KW-0067">ATP-binding</keyword>
<evidence type="ECO:0000313" key="7">
    <source>
        <dbReference type="EMBL" id="RDU65854.1"/>
    </source>
</evidence>
<dbReference type="Gene3D" id="3.30.1490.330">
    <property type="match status" value="1"/>
</dbReference>
<feature type="domain" description="Glutathionylspermidine synthase pre-ATP-grasp-like" evidence="6">
    <location>
        <begin position="12"/>
        <end position="388"/>
    </location>
</feature>
<dbReference type="SUPFAM" id="SSF56059">
    <property type="entry name" value="Glutathione synthetase ATP-binding domain-like"/>
    <property type="match status" value="1"/>
</dbReference>
<sequence>MEILHVNPLDSQTLEEIGLEWHTDLDNSAYIADEVVCISQDEAEAFYNAGNELYDMYVEAGEYVLENNLLFELDIPPSLHDMIKQSWEEDIHWHLYGRFDLAGGLDGKPIKLLEFNADTPTMLYESALIQWALLKANGFDENLQFNDISQALRQNFKRLVTLSSDTSFFDDLYEDWKILFSSIKGNIEEEITTRFLCQLAKEAGFESAYAPIDEVSFSPQDGVIYDNMQYEFLFKLIPWEFIAIDEPEMLALMREMMSNKNTIFLNPAYTLMFQSKRMLKILWDLFPRHPLLLESSFEPLGRKQVSKPSFGREGENVEICDAQGKAIHAKEGIYGVQKRVYQEFYELNSHNASYYQANVFFAYESCGLGFRKGGNILDNYAKFVSHIIN</sequence>
<evidence type="ECO:0000256" key="4">
    <source>
        <dbReference type="ARBA" id="ARBA00022840"/>
    </source>
</evidence>
<dbReference type="SUPFAM" id="SSF52440">
    <property type="entry name" value="PreATP-grasp domain"/>
    <property type="match status" value="1"/>
</dbReference>
<proteinExistence type="predicted"/>
<dbReference type="GO" id="GO:0016874">
    <property type="term" value="F:ligase activity"/>
    <property type="evidence" value="ECO:0007669"/>
    <property type="project" value="UniProtKB-KW"/>
</dbReference>
<dbReference type="OrthoDB" id="9765517at2"/>
<dbReference type="GO" id="GO:0005524">
    <property type="term" value="F:ATP binding"/>
    <property type="evidence" value="ECO:0007669"/>
    <property type="project" value="UniProtKB-KW"/>
</dbReference>
<evidence type="ECO:0000256" key="2">
    <source>
        <dbReference type="ARBA" id="ARBA00022723"/>
    </source>
</evidence>
<dbReference type="InterPro" id="IPR005494">
    <property type="entry name" value="GSPS_pre-ATP-grasp-like_dom"/>
</dbReference>
<evidence type="ECO:0000256" key="5">
    <source>
        <dbReference type="ARBA" id="ARBA00022842"/>
    </source>
</evidence>